<evidence type="ECO:0000313" key="2">
    <source>
        <dbReference type="Proteomes" id="UP001055811"/>
    </source>
</evidence>
<evidence type="ECO:0000313" key="1">
    <source>
        <dbReference type="EMBL" id="KAI3778678.1"/>
    </source>
</evidence>
<comment type="caution">
    <text evidence="1">The sequence shown here is derived from an EMBL/GenBank/DDBJ whole genome shotgun (WGS) entry which is preliminary data.</text>
</comment>
<dbReference type="EMBL" id="CM042010">
    <property type="protein sequence ID" value="KAI3778678.1"/>
    <property type="molecule type" value="Genomic_DNA"/>
</dbReference>
<protein>
    <submittedName>
        <fullName evidence="1">Uncharacterized protein</fullName>
    </submittedName>
</protein>
<accession>A0ACB9G650</accession>
<gene>
    <name evidence="1" type="ORF">L2E82_08061</name>
</gene>
<sequence length="96" mass="10627">MDMARMSNVKLGLKPPKDLLKFQRERPQALKRGNKIVGSVYELQIILLDPRYILFQDGSVIEFGQKSTEASTHKDGITPVKETAGDDVVEDGGLPS</sequence>
<proteinExistence type="predicted"/>
<reference evidence="1 2" key="2">
    <citation type="journal article" date="2022" name="Mol. Ecol. Resour.">
        <title>The genomes of chicory, endive, great burdock and yacon provide insights into Asteraceae paleo-polyploidization history and plant inulin production.</title>
        <authorList>
            <person name="Fan W."/>
            <person name="Wang S."/>
            <person name="Wang H."/>
            <person name="Wang A."/>
            <person name="Jiang F."/>
            <person name="Liu H."/>
            <person name="Zhao H."/>
            <person name="Xu D."/>
            <person name="Zhang Y."/>
        </authorList>
    </citation>
    <scope>NUCLEOTIDE SEQUENCE [LARGE SCALE GENOMIC DNA]</scope>
    <source>
        <strain evidence="2">cv. Punajuju</strain>
        <tissue evidence="1">Leaves</tissue>
    </source>
</reference>
<reference evidence="2" key="1">
    <citation type="journal article" date="2022" name="Mol. Ecol. Resour.">
        <title>The genomes of chicory, endive, great burdock and yacon provide insights into Asteraceae palaeo-polyploidization history and plant inulin production.</title>
        <authorList>
            <person name="Fan W."/>
            <person name="Wang S."/>
            <person name="Wang H."/>
            <person name="Wang A."/>
            <person name="Jiang F."/>
            <person name="Liu H."/>
            <person name="Zhao H."/>
            <person name="Xu D."/>
            <person name="Zhang Y."/>
        </authorList>
    </citation>
    <scope>NUCLEOTIDE SEQUENCE [LARGE SCALE GENOMIC DNA]</scope>
    <source>
        <strain evidence="2">cv. Punajuju</strain>
    </source>
</reference>
<name>A0ACB9G650_CICIN</name>
<dbReference type="Proteomes" id="UP001055811">
    <property type="component" value="Linkage Group LG02"/>
</dbReference>
<keyword evidence="2" id="KW-1185">Reference proteome</keyword>
<organism evidence="1 2">
    <name type="scientific">Cichorium intybus</name>
    <name type="common">Chicory</name>
    <dbReference type="NCBI Taxonomy" id="13427"/>
    <lineage>
        <taxon>Eukaryota</taxon>
        <taxon>Viridiplantae</taxon>
        <taxon>Streptophyta</taxon>
        <taxon>Embryophyta</taxon>
        <taxon>Tracheophyta</taxon>
        <taxon>Spermatophyta</taxon>
        <taxon>Magnoliopsida</taxon>
        <taxon>eudicotyledons</taxon>
        <taxon>Gunneridae</taxon>
        <taxon>Pentapetalae</taxon>
        <taxon>asterids</taxon>
        <taxon>campanulids</taxon>
        <taxon>Asterales</taxon>
        <taxon>Asteraceae</taxon>
        <taxon>Cichorioideae</taxon>
        <taxon>Cichorieae</taxon>
        <taxon>Cichoriinae</taxon>
        <taxon>Cichorium</taxon>
    </lineage>
</organism>